<dbReference type="STRING" id="47312.SAMN04489765_3542"/>
<protein>
    <submittedName>
        <fullName evidence="4">Putative acetyltransferase</fullName>
    </submittedName>
</protein>
<dbReference type="GO" id="GO:0016747">
    <property type="term" value="F:acyltransferase activity, transferring groups other than amino-acyl groups"/>
    <property type="evidence" value="ECO:0007669"/>
    <property type="project" value="InterPro"/>
</dbReference>
<dbReference type="Pfam" id="PF00583">
    <property type="entry name" value="Acetyltransf_1"/>
    <property type="match status" value="1"/>
</dbReference>
<keyword evidence="5" id="KW-1185">Reference proteome</keyword>
<dbReference type="PROSITE" id="PS51186">
    <property type="entry name" value="GNAT"/>
    <property type="match status" value="1"/>
</dbReference>
<reference evidence="5" key="1">
    <citation type="submission" date="2016-10" db="EMBL/GenBank/DDBJ databases">
        <authorList>
            <person name="Varghese N."/>
            <person name="Submissions S."/>
        </authorList>
    </citation>
    <scope>NUCLEOTIDE SEQUENCE [LARGE SCALE GENOMIC DNA]</scope>
    <source>
        <strain evidence="5">DSM 44142</strain>
    </source>
</reference>
<dbReference type="PANTHER" id="PTHR43877:SF5">
    <property type="entry name" value="BLL8307 PROTEIN"/>
    <property type="match status" value="1"/>
</dbReference>
<dbReference type="EMBL" id="FNLF01000002">
    <property type="protein sequence ID" value="SDR16186.1"/>
    <property type="molecule type" value="Genomic_DNA"/>
</dbReference>
<gene>
    <name evidence="4" type="ORF">SAMN04489765_3542</name>
</gene>
<dbReference type="InterPro" id="IPR016181">
    <property type="entry name" value="Acyl_CoA_acyltransferase"/>
</dbReference>
<name>A0A1H1GTL0_9ACTN</name>
<evidence type="ECO:0000256" key="1">
    <source>
        <dbReference type="ARBA" id="ARBA00022679"/>
    </source>
</evidence>
<proteinExistence type="predicted"/>
<dbReference type="InterPro" id="IPR050832">
    <property type="entry name" value="Bact_Acetyltransf"/>
</dbReference>
<dbReference type="Proteomes" id="UP000183053">
    <property type="component" value="Unassembled WGS sequence"/>
</dbReference>
<keyword evidence="2" id="KW-0012">Acyltransferase</keyword>
<dbReference type="AlphaFoldDB" id="A0A1H1GTL0"/>
<dbReference type="CDD" id="cd04301">
    <property type="entry name" value="NAT_SF"/>
    <property type="match status" value="1"/>
</dbReference>
<accession>A0A1H1GTL0</accession>
<organism evidence="4 5">
    <name type="scientific">Tsukamurella pulmonis</name>
    <dbReference type="NCBI Taxonomy" id="47312"/>
    <lineage>
        <taxon>Bacteria</taxon>
        <taxon>Bacillati</taxon>
        <taxon>Actinomycetota</taxon>
        <taxon>Actinomycetes</taxon>
        <taxon>Mycobacteriales</taxon>
        <taxon>Tsukamurellaceae</taxon>
        <taxon>Tsukamurella</taxon>
    </lineage>
</organism>
<dbReference type="RefSeq" id="WP_068529092.1">
    <property type="nucleotide sequence ID" value="NZ_FNLF01000002.1"/>
</dbReference>
<evidence type="ECO:0000313" key="5">
    <source>
        <dbReference type="Proteomes" id="UP000183053"/>
    </source>
</evidence>
<dbReference type="InterPro" id="IPR000182">
    <property type="entry name" value="GNAT_dom"/>
</dbReference>
<dbReference type="SUPFAM" id="SSF55729">
    <property type="entry name" value="Acyl-CoA N-acyltransferases (Nat)"/>
    <property type="match status" value="1"/>
</dbReference>
<dbReference type="OrthoDB" id="9803233at2"/>
<sequence>MIARADFDDPALAAFLAAHHADMAPTAPPESQHALGLDELRAPHVRLWTLHDDGVLVGTVALAGLEDGHEELKSMRTAPHARGRGVARRLLAVALEDAGARGVRRISLETGAQEFFAPAHALYAAHGFVPCPPFGHYTEDPNSVFLTRPVHRE</sequence>
<dbReference type="Gene3D" id="3.40.630.30">
    <property type="match status" value="1"/>
</dbReference>
<keyword evidence="1 4" id="KW-0808">Transferase</keyword>
<evidence type="ECO:0000313" key="4">
    <source>
        <dbReference type="EMBL" id="SDR16186.1"/>
    </source>
</evidence>
<evidence type="ECO:0000256" key="2">
    <source>
        <dbReference type="ARBA" id="ARBA00023315"/>
    </source>
</evidence>
<dbReference type="PANTHER" id="PTHR43877">
    <property type="entry name" value="AMINOALKYLPHOSPHONATE N-ACETYLTRANSFERASE-RELATED-RELATED"/>
    <property type="match status" value="1"/>
</dbReference>
<evidence type="ECO:0000259" key="3">
    <source>
        <dbReference type="PROSITE" id="PS51186"/>
    </source>
</evidence>
<feature type="domain" description="N-acetyltransferase" evidence="3">
    <location>
        <begin position="1"/>
        <end position="151"/>
    </location>
</feature>